<name>A0A5E4QUE7_9NEOP</name>
<dbReference type="EMBL" id="FZQP02005012">
    <property type="protein sequence ID" value="VVD00866.1"/>
    <property type="molecule type" value="Genomic_DNA"/>
</dbReference>
<evidence type="ECO:0000313" key="2">
    <source>
        <dbReference type="Proteomes" id="UP000324832"/>
    </source>
</evidence>
<dbReference type="Proteomes" id="UP000324832">
    <property type="component" value="Unassembled WGS sequence"/>
</dbReference>
<accession>A0A5E4QUE7</accession>
<dbReference type="AlphaFoldDB" id="A0A5E4QUE7"/>
<protein>
    <submittedName>
        <fullName evidence="1">Uncharacterized protein</fullName>
    </submittedName>
</protein>
<reference evidence="1 2" key="1">
    <citation type="submission" date="2017-07" db="EMBL/GenBank/DDBJ databases">
        <authorList>
            <person name="Talla V."/>
            <person name="Backstrom N."/>
        </authorList>
    </citation>
    <scope>NUCLEOTIDE SEQUENCE [LARGE SCALE GENOMIC DNA]</scope>
</reference>
<evidence type="ECO:0000313" key="1">
    <source>
        <dbReference type="EMBL" id="VVD00866.1"/>
    </source>
</evidence>
<organism evidence="1 2">
    <name type="scientific">Leptidea sinapis</name>
    <dbReference type="NCBI Taxonomy" id="189913"/>
    <lineage>
        <taxon>Eukaryota</taxon>
        <taxon>Metazoa</taxon>
        <taxon>Ecdysozoa</taxon>
        <taxon>Arthropoda</taxon>
        <taxon>Hexapoda</taxon>
        <taxon>Insecta</taxon>
        <taxon>Pterygota</taxon>
        <taxon>Neoptera</taxon>
        <taxon>Endopterygota</taxon>
        <taxon>Lepidoptera</taxon>
        <taxon>Glossata</taxon>
        <taxon>Ditrysia</taxon>
        <taxon>Papilionoidea</taxon>
        <taxon>Pieridae</taxon>
        <taxon>Dismorphiinae</taxon>
        <taxon>Leptidea</taxon>
    </lineage>
</organism>
<proteinExistence type="predicted"/>
<sequence>MTFVCKIITRTLFIDNTGLSISTQGLTSHYSEVQNSFWMCRAVGPLMVVLNLCLICVQEMAPVKFGLFKARSRDQQDQPSTENLLKWYHQKTSLVKTVNKVYVKILFYRTPQLHRRQP</sequence>
<keyword evidence="2" id="KW-1185">Reference proteome</keyword>
<gene>
    <name evidence="1" type="ORF">LSINAPIS_LOCUS11417</name>
</gene>